<name>A0ABW1NRA6_9ACTN</name>
<proteinExistence type="predicted"/>
<sequence length="177" mass="18776">MTEPPGDGPRNVPGGDSPDEGLLAGAPLDLDDSHLLDEIRRLYTAADPVPPGLAALSRFAMDPHPGDVHLLRPRNEPALPAAVRATGDLRTVTFETPDLTIVVTIAVLDDTTARLDGWTAPATPHHLTLRTSSTTLTTATDPLGRFLFERTPRGPAQLTVHRPGEETPVAVSPALVL</sequence>
<accession>A0ABW1NRA6</accession>
<evidence type="ECO:0000256" key="1">
    <source>
        <dbReference type="SAM" id="MobiDB-lite"/>
    </source>
</evidence>
<reference evidence="3" key="1">
    <citation type="journal article" date="2019" name="Int. J. Syst. Evol. Microbiol.">
        <title>The Global Catalogue of Microorganisms (GCM) 10K type strain sequencing project: providing services to taxonomists for standard genome sequencing and annotation.</title>
        <authorList>
            <consortium name="The Broad Institute Genomics Platform"/>
            <consortium name="The Broad Institute Genome Sequencing Center for Infectious Disease"/>
            <person name="Wu L."/>
            <person name="Ma J."/>
        </authorList>
    </citation>
    <scope>NUCLEOTIDE SEQUENCE [LARGE SCALE GENOMIC DNA]</scope>
    <source>
        <strain evidence="3">JCM 30346</strain>
    </source>
</reference>
<organism evidence="2 3">
    <name type="scientific">Sphaerisporangium aureirubrum</name>
    <dbReference type="NCBI Taxonomy" id="1544736"/>
    <lineage>
        <taxon>Bacteria</taxon>
        <taxon>Bacillati</taxon>
        <taxon>Actinomycetota</taxon>
        <taxon>Actinomycetes</taxon>
        <taxon>Streptosporangiales</taxon>
        <taxon>Streptosporangiaceae</taxon>
        <taxon>Sphaerisporangium</taxon>
    </lineage>
</organism>
<feature type="region of interest" description="Disordered" evidence="1">
    <location>
        <begin position="1"/>
        <end position="27"/>
    </location>
</feature>
<comment type="caution">
    <text evidence="2">The sequence shown here is derived from an EMBL/GenBank/DDBJ whole genome shotgun (WGS) entry which is preliminary data.</text>
</comment>
<protein>
    <recommendedName>
        <fullName evidence="4">Carboxypeptidase regulatory-like domain-containing protein</fullName>
    </recommendedName>
</protein>
<dbReference type="Proteomes" id="UP001596137">
    <property type="component" value="Unassembled WGS sequence"/>
</dbReference>
<evidence type="ECO:0000313" key="2">
    <source>
        <dbReference type="EMBL" id="MFC6085894.1"/>
    </source>
</evidence>
<keyword evidence="3" id="KW-1185">Reference proteome</keyword>
<dbReference type="EMBL" id="JBHSRF010000071">
    <property type="protein sequence ID" value="MFC6085894.1"/>
    <property type="molecule type" value="Genomic_DNA"/>
</dbReference>
<gene>
    <name evidence="2" type="ORF">ACFP1K_32335</name>
</gene>
<dbReference type="RefSeq" id="WP_380760514.1">
    <property type="nucleotide sequence ID" value="NZ_JBHSRF010000071.1"/>
</dbReference>
<evidence type="ECO:0000313" key="3">
    <source>
        <dbReference type="Proteomes" id="UP001596137"/>
    </source>
</evidence>
<evidence type="ECO:0008006" key="4">
    <source>
        <dbReference type="Google" id="ProtNLM"/>
    </source>
</evidence>